<dbReference type="OrthoDB" id="7159403at2"/>
<dbReference type="Proteomes" id="UP000030004">
    <property type="component" value="Unassembled WGS sequence"/>
</dbReference>
<gene>
    <name evidence="2" type="ORF">ATO9_02730</name>
</gene>
<evidence type="ECO:0000313" key="3">
    <source>
        <dbReference type="Proteomes" id="UP000030004"/>
    </source>
</evidence>
<dbReference type="RefSeq" id="WP_043744650.1">
    <property type="nucleotide sequence ID" value="NZ_AQQX01000001.1"/>
</dbReference>
<keyword evidence="1" id="KW-0472">Membrane</keyword>
<keyword evidence="1" id="KW-0812">Transmembrane</keyword>
<dbReference type="eggNOG" id="ENOG50338V9">
    <property type="taxonomic scope" value="Bacteria"/>
</dbReference>
<keyword evidence="3" id="KW-1185">Reference proteome</keyword>
<evidence type="ECO:0008006" key="4">
    <source>
        <dbReference type="Google" id="ProtNLM"/>
    </source>
</evidence>
<dbReference type="EMBL" id="AQQX01000001">
    <property type="protein sequence ID" value="KGM50425.1"/>
    <property type="molecule type" value="Genomic_DNA"/>
</dbReference>
<evidence type="ECO:0000256" key="1">
    <source>
        <dbReference type="SAM" id="Phobius"/>
    </source>
</evidence>
<dbReference type="AlphaFoldDB" id="A0A0A0EJF5"/>
<accession>A0A0A0EJF5</accession>
<organism evidence="2 3">
    <name type="scientific">Pseudooceanicola atlanticus</name>
    <dbReference type="NCBI Taxonomy" id="1461694"/>
    <lineage>
        <taxon>Bacteria</taxon>
        <taxon>Pseudomonadati</taxon>
        <taxon>Pseudomonadota</taxon>
        <taxon>Alphaproteobacteria</taxon>
        <taxon>Rhodobacterales</taxon>
        <taxon>Paracoccaceae</taxon>
        <taxon>Pseudooceanicola</taxon>
    </lineage>
</organism>
<dbReference type="InterPro" id="IPR021529">
    <property type="entry name" value="DUF2798"/>
</dbReference>
<evidence type="ECO:0000313" key="2">
    <source>
        <dbReference type="EMBL" id="KGM50425.1"/>
    </source>
</evidence>
<name>A0A0A0EJF5_9RHOB</name>
<comment type="caution">
    <text evidence="2">The sequence shown here is derived from an EMBL/GenBank/DDBJ whole genome shotgun (WGS) entry which is preliminary data.</text>
</comment>
<feature type="transmembrane region" description="Helical" evidence="1">
    <location>
        <begin position="45"/>
        <end position="66"/>
    </location>
</feature>
<protein>
    <recommendedName>
        <fullName evidence="4">DUF2798 domain-containing protein</fullName>
    </recommendedName>
</protein>
<proteinExistence type="predicted"/>
<reference evidence="2 3" key="1">
    <citation type="journal article" date="2015" name="Antonie Van Leeuwenhoek">
        <title>Pseudooceanicola atlanticus gen. nov. sp. nov., isolated from surface seawater of the Atlantic Ocean and reclassification of Oceanicola batsensis, Oceanicola marinus, Oceanicola nitratireducens, Oceanicola nanhaiensis, Oceanicola antarcticus and Oceanicola flagellatus, as Pseudooceanicola batsensis comb. nov., Pseudooceanicola marinus comb. nov., Pseudooceanicola nitratireducens comb. nov., Pseudooceanicola nanhaiensis comb. nov., Pseudooceanicola antarcticus comb. nov., and Pseudooceanicola flagellatus comb. nov.</title>
        <authorList>
            <person name="Lai Q."/>
            <person name="Li G."/>
            <person name="Liu X."/>
            <person name="Du Y."/>
            <person name="Sun F."/>
            <person name="Shao Z."/>
        </authorList>
    </citation>
    <scope>NUCLEOTIDE SEQUENCE [LARGE SCALE GENOMIC DNA]</scope>
    <source>
        <strain evidence="2 3">22II-s11g</strain>
    </source>
</reference>
<feature type="transmembrane region" description="Helical" evidence="1">
    <location>
        <begin position="7"/>
        <end position="30"/>
    </location>
</feature>
<dbReference type="Pfam" id="PF11391">
    <property type="entry name" value="DUF2798"/>
    <property type="match status" value="1"/>
</dbReference>
<keyword evidence="1" id="KW-1133">Transmembrane helix</keyword>
<sequence>MTKTSIILAQVLITFMMATLMSGTMSLIVLGPTSQWLAAWPRQALIAWPIAFLFTQVTTPLAFAIARRLAPARY</sequence>